<evidence type="ECO:0000256" key="5">
    <source>
        <dbReference type="ARBA" id="ARBA00022605"/>
    </source>
</evidence>
<keyword evidence="4" id="KW-0997">Cell inner membrane</keyword>
<feature type="transmembrane region" description="Helical" evidence="11">
    <location>
        <begin position="212"/>
        <end position="237"/>
    </location>
</feature>
<evidence type="ECO:0000256" key="3">
    <source>
        <dbReference type="ARBA" id="ARBA00022475"/>
    </source>
</evidence>
<feature type="transmembrane region" description="Helical" evidence="11">
    <location>
        <begin position="142"/>
        <end position="165"/>
    </location>
</feature>
<name>A0A3N0EAD4_9ACTN</name>
<dbReference type="RefSeq" id="WP_123201253.1">
    <property type="nucleotide sequence ID" value="NZ_RJMB01000009.1"/>
</dbReference>
<proteinExistence type="predicted"/>
<dbReference type="GO" id="GO:0005886">
    <property type="term" value="C:plasma membrane"/>
    <property type="evidence" value="ECO:0007669"/>
    <property type="project" value="TreeGrafter"/>
</dbReference>
<evidence type="ECO:0000313" key="12">
    <source>
        <dbReference type="EMBL" id="RNL84813.1"/>
    </source>
</evidence>
<feature type="transmembrane region" description="Helical" evidence="11">
    <location>
        <begin position="28"/>
        <end position="51"/>
    </location>
</feature>
<feature type="region of interest" description="Disordered" evidence="10">
    <location>
        <begin position="249"/>
        <end position="285"/>
    </location>
</feature>
<dbReference type="GO" id="GO:0000103">
    <property type="term" value="P:sulfate assimilation"/>
    <property type="evidence" value="ECO:0007669"/>
    <property type="project" value="TreeGrafter"/>
</dbReference>
<dbReference type="Pfam" id="PF07264">
    <property type="entry name" value="EI24"/>
    <property type="match status" value="1"/>
</dbReference>
<keyword evidence="6 11" id="KW-0812">Transmembrane</keyword>
<organism evidence="12 13">
    <name type="scientific">Halostreptopolyspora alba</name>
    <dbReference type="NCBI Taxonomy" id="2487137"/>
    <lineage>
        <taxon>Bacteria</taxon>
        <taxon>Bacillati</taxon>
        <taxon>Actinomycetota</taxon>
        <taxon>Actinomycetes</taxon>
        <taxon>Streptosporangiales</taxon>
        <taxon>Nocardiopsidaceae</taxon>
        <taxon>Halostreptopolyspora</taxon>
    </lineage>
</organism>
<keyword evidence="2" id="KW-0813">Transport</keyword>
<feature type="compositionally biased region" description="Low complexity" evidence="10">
    <location>
        <begin position="254"/>
        <end position="265"/>
    </location>
</feature>
<keyword evidence="5" id="KW-0028">Amino-acid biosynthesis</keyword>
<comment type="subcellular location">
    <subcellularLocation>
        <location evidence="1">Membrane</location>
        <topology evidence="1">Multi-pass membrane protein</topology>
    </subcellularLocation>
</comment>
<evidence type="ECO:0008006" key="14">
    <source>
        <dbReference type="Google" id="ProtNLM"/>
    </source>
</evidence>
<evidence type="ECO:0000256" key="4">
    <source>
        <dbReference type="ARBA" id="ARBA00022519"/>
    </source>
</evidence>
<protein>
    <recommendedName>
        <fullName evidence="14">EI24 domain-containing protein</fullName>
    </recommendedName>
</protein>
<feature type="transmembrane region" description="Helical" evidence="11">
    <location>
        <begin position="171"/>
        <end position="191"/>
    </location>
</feature>
<feature type="compositionally biased region" description="Pro residues" evidence="10">
    <location>
        <begin position="266"/>
        <end position="285"/>
    </location>
</feature>
<dbReference type="Proteomes" id="UP000269198">
    <property type="component" value="Unassembled WGS sequence"/>
</dbReference>
<dbReference type="OrthoDB" id="3375053at2"/>
<evidence type="ECO:0000256" key="9">
    <source>
        <dbReference type="ARBA" id="ARBA00023136"/>
    </source>
</evidence>
<dbReference type="InterPro" id="IPR059112">
    <property type="entry name" value="CysZ/EI24"/>
</dbReference>
<accession>A0A3N0EAD4</accession>
<evidence type="ECO:0000256" key="2">
    <source>
        <dbReference type="ARBA" id="ARBA00022448"/>
    </source>
</evidence>
<comment type="caution">
    <text evidence="12">The sequence shown here is derived from an EMBL/GenBank/DDBJ whole genome shotgun (WGS) entry which is preliminary data.</text>
</comment>
<dbReference type="AlphaFoldDB" id="A0A3N0EAD4"/>
<keyword evidence="9 11" id="KW-0472">Membrane</keyword>
<evidence type="ECO:0000256" key="1">
    <source>
        <dbReference type="ARBA" id="ARBA00004141"/>
    </source>
</evidence>
<evidence type="ECO:0000256" key="10">
    <source>
        <dbReference type="SAM" id="MobiDB-lite"/>
    </source>
</evidence>
<reference evidence="12 13" key="1">
    <citation type="submission" date="2018-11" db="EMBL/GenBank/DDBJ databases">
        <title>The genome draft of YIM 96095.</title>
        <authorList>
            <person name="Tang S.-K."/>
            <person name="Chunyu W.-X."/>
            <person name="Feng Y.-Z."/>
        </authorList>
    </citation>
    <scope>NUCLEOTIDE SEQUENCE [LARGE SCALE GENOMIC DNA]</scope>
    <source>
        <strain evidence="12 13">YIM 96095</strain>
    </source>
</reference>
<keyword evidence="3" id="KW-1003">Cell membrane</keyword>
<feature type="transmembrane region" description="Helical" evidence="11">
    <location>
        <begin position="78"/>
        <end position="103"/>
    </location>
</feature>
<dbReference type="GO" id="GO:0019344">
    <property type="term" value="P:cysteine biosynthetic process"/>
    <property type="evidence" value="ECO:0007669"/>
    <property type="project" value="TreeGrafter"/>
</dbReference>
<keyword evidence="7 11" id="KW-1133">Transmembrane helix</keyword>
<evidence type="ECO:0000256" key="6">
    <source>
        <dbReference type="ARBA" id="ARBA00022692"/>
    </source>
</evidence>
<sequence>MSTPISEAFSGTGALLRGLGTVLRRPRLFLLGATPPLITSVLFLLALLALIGRIEDITAWMTPFADDWATTWTTTLRVALGIALVAGAVLVMVVGFTGVTLALGAPLYDKIAEDVEDVLGNAPPETEEPLVASAVRGIRQSLTLVLISLVVTVLLFAAGFIPIVGQTVVPVVSVLIGAWLLCTELVGAAFDRRGMRRLRDRRRHMAGNKARVLGFAVPCFLLLAIPFVAVAMFPAAAAGGTILARQLLPPPTPGWTAPGGHSQSAPPQPPQPGQRPPDPPRNGHA</sequence>
<dbReference type="GO" id="GO:0009675">
    <property type="term" value="F:high-affinity sulfate:proton symporter activity"/>
    <property type="evidence" value="ECO:0007669"/>
    <property type="project" value="TreeGrafter"/>
</dbReference>
<keyword evidence="13" id="KW-1185">Reference proteome</keyword>
<gene>
    <name evidence="12" type="ORF">EFW17_11005</name>
</gene>
<dbReference type="EMBL" id="RJMB01000009">
    <property type="protein sequence ID" value="RNL84813.1"/>
    <property type="molecule type" value="Genomic_DNA"/>
</dbReference>
<dbReference type="PANTHER" id="PTHR37468:SF1">
    <property type="entry name" value="SULFATE TRANSPORTER CYSZ"/>
    <property type="match status" value="1"/>
</dbReference>
<keyword evidence="8" id="KW-0764">Sulfate transport</keyword>
<evidence type="ECO:0000256" key="7">
    <source>
        <dbReference type="ARBA" id="ARBA00022989"/>
    </source>
</evidence>
<dbReference type="PANTHER" id="PTHR37468">
    <property type="entry name" value="SULFATE TRANSPORTER CYSZ"/>
    <property type="match status" value="1"/>
</dbReference>
<evidence type="ECO:0000256" key="8">
    <source>
        <dbReference type="ARBA" id="ARBA00023032"/>
    </source>
</evidence>
<dbReference type="InterPro" id="IPR050480">
    <property type="entry name" value="CysZ-like"/>
</dbReference>
<evidence type="ECO:0000256" key="11">
    <source>
        <dbReference type="SAM" id="Phobius"/>
    </source>
</evidence>
<evidence type="ECO:0000313" key="13">
    <source>
        <dbReference type="Proteomes" id="UP000269198"/>
    </source>
</evidence>